<gene>
    <name evidence="9" type="ORF">PENSTE_c017G01701</name>
</gene>
<feature type="region of interest" description="Disordered" evidence="7">
    <location>
        <begin position="42"/>
        <end position="117"/>
    </location>
</feature>
<dbReference type="GO" id="GO:0008270">
    <property type="term" value="F:zinc ion binding"/>
    <property type="evidence" value="ECO:0007669"/>
    <property type="project" value="InterPro"/>
</dbReference>
<dbReference type="Pfam" id="PF00172">
    <property type="entry name" value="Zn_clus"/>
    <property type="match status" value="1"/>
</dbReference>
<evidence type="ECO:0000256" key="5">
    <source>
        <dbReference type="ARBA" id="ARBA00023163"/>
    </source>
</evidence>
<evidence type="ECO:0000256" key="2">
    <source>
        <dbReference type="ARBA" id="ARBA00022833"/>
    </source>
</evidence>
<evidence type="ECO:0000259" key="8">
    <source>
        <dbReference type="SMART" id="SM00906"/>
    </source>
</evidence>
<evidence type="ECO:0000256" key="3">
    <source>
        <dbReference type="ARBA" id="ARBA00023015"/>
    </source>
</evidence>
<keyword evidence="5" id="KW-0804">Transcription</keyword>
<proteinExistence type="predicted"/>
<dbReference type="STRING" id="303698.A0A1V6SYD3"/>
<dbReference type="GO" id="GO:0001228">
    <property type="term" value="F:DNA-binding transcription activator activity, RNA polymerase II-specific"/>
    <property type="evidence" value="ECO:0007669"/>
    <property type="project" value="TreeGrafter"/>
</dbReference>
<dbReference type="OrthoDB" id="4337792at2759"/>
<dbReference type="InterPro" id="IPR001138">
    <property type="entry name" value="Zn2Cys6_DnaBD"/>
</dbReference>
<evidence type="ECO:0000256" key="6">
    <source>
        <dbReference type="ARBA" id="ARBA00023242"/>
    </source>
</evidence>
<keyword evidence="4" id="KW-0238">DNA-binding</keyword>
<evidence type="ECO:0000256" key="1">
    <source>
        <dbReference type="ARBA" id="ARBA00022723"/>
    </source>
</evidence>
<evidence type="ECO:0000313" key="9">
    <source>
        <dbReference type="EMBL" id="OQE18730.1"/>
    </source>
</evidence>
<dbReference type="CDD" id="cd12148">
    <property type="entry name" value="fungal_TF_MHR"/>
    <property type="match status" value="1"/>
</dbReference>
<dbReference type="InterPro" id="IPR051430">
    <property type="entry name" value="Fungal_TF_Env_Response"/>
</dbReference>
<dbReference type="CDD" id="cd00067">
    <property type="entry name" value="GAL4"/>
    <property type="match status" value="1"/>
</dbReference>
<keyword evidence="2" id="KW-0862">Zinc</keyword>
<reference evidence="10" key="1">
    <citation type="journal article" date="2017" name="Nat. Microbiol.">
        <title>Global analysis of biosynthetic gene clusters reveals vast potential of secondary metabolite production in Penicillium species.</title>
        <authorList>
            <person name="Nielsen J.C."/>
            <person name="Grijseels S."/>
            <person name="Prigent S."/>
            <person name="Ji B."/>
            <person name="Dainat J."/>
            <person name="Nielsen K.F."/>
            <person name="Frisvad J.C."/>
            <person name="Workman M."/>
            <person name="Nielsen J."/>
        </authorList>
    </citation>
    <scope>NUCLEOTIDE SEQUENCE [LARGE SCALE GENOMIC DNA]</scope>
    <source>
        <strain evidence="10">IBT 24891</strain>
    </source>
</reference>
<dbReference type="InterPro" id="IPR036864">
    <property type="entry name" value="Zn2-C6_fun-type_DNA-bd_sf"/>
</dbReference>
<dbReference type="GO" id="GO:0005634">
    <property type="term" value="C:nucleus"/>
    <property type="evidence" value="ECO:0007669"/>
    <property type="project" value="TreeGrafter"/>
</dbReference>
<dbReference type="SMART" id="SM00906">
    <property type="entry name" value="Fungal_trans"/>
    <property type="match status" value="1"/>
</dbReference>
<dbReference type="Pfam" id="PF04082">
    <property type="entry name" value="Fungal_trans"/>
    <property type="match status" value="1"/>
</dbReference>
<feature type="domain" description="Xylanolytic transcriptional activator regulatory" evidence="8">
    <location>
        <begin position="363"/>
        <end position="437"/>
    </location>
</feature>
<keyword evidence="3" id="KW-0805">Transcription regulation</keyword>
<keyword evidence="6" id="KW-0539">Nucleus</keyword>
<comment type="caution">
    <text evidence="9">The sequence shown here is derived from an EMBL/GenBank/DDBJ whole genome shotgun (WGS) entry which is preliminary data.</text>
</comment>
<dbReference type="PANTHER" id="PTHR31944:SF131">
    <property type="entry name" value="HEME-RESPONSIVE ZINC FINGER TRANSCRIPTION FACTOR HAP1"/>
    <property type="match status" value="1"/>
</dbReference>
<feature type="compositionally biased region" description="Polar residues" evidence="7">
    <location>
        <begin position="60"/>
        <end position="70"/>
    </location>
</feature>
<evidence type="ECO:0000256" key="4">
    <source>
        <dbReference type="ARBA" id="ARBA00023125"/>
    </source>
</evidence>
<dbReference type="AlphaFoldDB" id="A0A1V6SYD3"/>
<organism evidence="9 10">
    <name type="scientific">Penicillium steckii</name>
    <dbReference type="NCBI Taxonomy" id="303698"/>
    <lineage>
        <taxon>Eukaryota</taxon>
        <taxon>Fungi</taxon>
        <taxon>Dikarya</taxon>
        <taxon>Ascomycota</taxon>
        <taxon>Pezizomycotina</taxon>
        <taxon>Eurotiomycetes</taxon>
        <taxon>Eurotiomycetidae</taxon>
        <taxon>Eurotiales</taxon>
        <taxon>Aspergillaceae</taxon>
        <taxon>Penicillium</taxon>
    </lineage>
</organism>
<dbReference type="EMBL" id="MLKD01000017">
    <property type="protein sequence ID" value="OQE18730.1"/>
    <property type="molecule type" value="Genomic_DNA"/>
</dbReference>
<dbReference type="Proteomes" id="UP000191285">
    <property type="component" value="Unassembled WGS sequence"/>
</dbReference>
<dbReference type="GO" id="GO:0006351">
    <property type="term" value="P:DNA-templated transcription"/>
    <property type="evidence" value="ECO:0007669"/>
    <property type="project" value="InterPro"/>
</dbReference>
<feature type="compositionally biased region" description="Low complexity" evidence="7">
    <location>
        <begin position="84"/>
        <end position="117"/>
    </location>
</feature>
<sequence length="766" mass="86069">MDHTMEPERRRRRPPVRKIKCNRETPCSNCLRSRNVSCVYEEVSPPRSARRVRPSNSSRIESTMNTSQTRRSGEQHNDTQIDQSSSIGTTTTAQTSPSTAPTANTSVESYQSSSEEVQSMRCRIKHLEEQLSKASHQSPGSITPSPNYNISTTTSHFAGTFSVHSESLAAGQQPTISRAIMHKTRVFGQSHWMNGVAQFAEILDLIEPFLQNEGANAMTTLSKCKWLGKMIKAQRTPTWPCPPTNELPPKEIADILVENYLRTIETIYRVLHVPTFKRDYESMTEANDPDIAFMIMLKLVMAIGAAIYDEGFSMHATAIRWIHEAQTWISEPEVKARMGIQFLQIHILLLLARQIVGVEGGLVWISTGEVVRLAIYMGLNRDPEFLPEMPRYTAEMRRRLWNTLLELELQTSMESGGPPLCSLESFNTMPPGNFDDEAISGESPVPAPDDVFTDVSMSLALRKMFPLRLHIAKVLNGLTAHVGYEETVRLDSELRASYKHICQQLQRYRARGERASSNFQNRILDFFIRRYMTALHMPFFGASMKEVHYAYSRKVVTEASLKTWCTIFSSSPILTSTTFSNDVSSSEPDDLARLASCGTGMFRTTSVQAIFLIAAELKTQLQEESSLGPISLRSDLFTVLQDAKTWCLRCIEAGETNIKGYLFLCLVCAQIDGLMRGFSREELPELLLKEAEEAEARCLKILEANFDASSVSLDRASEMTIEPLSEMTSDWSLMMPGTHFYLGDPGSMDWMTMDSLAASSSYQGMI</sequence>
<dbReference type="GO" id="GO:0000978">
    <property type="term" value="F:RNA polymerase II cis-regulatory region sequence-specific DNA binding"/>
    <property type="evidence" value="ECO:0007669"/>
    <property type="project" value="TreeGrafter"/>
</dbReference>
<dbReference type="PANTHER" id="PTHR31944">
    <property type="entry name" value="HEME-RESPONSIVE ZINC FINGER TRANSCRIPTION FACTOR HAP1"/>
    <property type="match status" value="1"/>
</dbReference>
<evidence type="ECO:0000313" key="10">
    <source>
        <dbReference type="Proteomes" id="UP000191285"/>
    </source>
</evidence>
<protein>
    <recommendedName>
        <fullName evidence="8">Xylanolytic transcriptional activator regulatory domain-containing protein</fullName>
    </recommendedName>
</protein>
<keyword evidence="1" id="KW-0479">Metal-binding</keyword>
<dbReference type="InterPro" id="IPR007219">
    <property type="entry name" value="XnlR_reg_dom"/>
</dbReference>
<dbReference type="Gene3D" id="4.10.240.10">
    <property type="entry name" value="Zn(2)-C6 fungal-type DNA-binding domain"/>
    <property type="match status" value="1"/>
</dbReference>
<keyword evidence="10" id="KW-1185">Reference proteome</keyword>
<accession>A0A1V6SYD3</accession>
<name>A0A1V6SYD3_9EURO</name>
<evidence type="ECO:0000256" key="7">
    <source>
        <dbReference type="SAM" id="MobiDB-lite"/>
    </source>
</evidence>